<dbReference type="InterPro" id="IPR036388">
    <property type="entry name" value="WH-like_DNA-bd_sf"/>
</dbReference>
<evidence type="ECO:0000259" key="4">
    <source>
        <dbReference type="PROSITE" id="PS50949"/>
    </source>
</evidence>
<proteinExistence type="predicted"/>
<accession>A0A221K590</accession>
<organism evidence="5 6">
    <name type="scientific">Pseudosulfitobacter pseudonitzschiae</name>
    <dbReference type="NCBI Taxonomy" id="1402135"/>
    <lineage>
        <taxon>Bacteria</taxon>
        <taxon>Pseudomonadati</taxon>
        <taxon>Pseudomonadota</taxon>
        <taxon>Alphaproteobacteria</taxon>
        <taxon>Rhodobacterales</taxon>
        <taxon>Roseobacteraceae</taxon>
        <taxon>Pseudosulfitobacter</taxon>
    </lineage>
</organism>
<evidence type="ECO:0000313" key="6">
    <source>
        <dbReference type="Proteomes" id="UP000199754"/>
    </source>
</evidence>
<protein>
    <submittedName>
        <fullName evidence="5">HTH-type transcriptional regulator McbR</fullName>
    </submittedName>
</protein>
<dbReference type="GO" id="GO:0003700">
    <property type="term" value="F:DNA-binding transcription factor activity"/>
    <property type="evidence" value="ECO:0007669"/>
    <property type="project" value="InterPro"/>
</dbReference>
<dbReference type="InterPro" id="IPR000524">
    <property type="entry name" value="Tscrpt_reg_HTH_GntR"/>
</dbReference>
<evidence type="ECO:0000313" key="5">
    <source>
        <dbReference type="EMBL" id="ASM74050.1"/>
    </source>
</evidence>
<dbReference type="GO" id="GO:0003677">
    <property type="term" value="F:DNA binding"/>
    <property type="evidence" value="ECO:0007669"/>
    <property type="project" value="UniProtKB-KW"/>
</dbReference>
<feature type="domain" description="HTH gntR-type" evidence="4">
    <location>
        <begin position="40"/>
        <end position="107"/>
    </location>
</feature>
<dbReference type="PROSITE" id="PS50949">
    <property type="entry name" value="HTH_GNTR"/>
    <property type="match status" value="1"/>
</dbReference>
<gene>
    <name evidence="5" type="primary">mcbR</name>
    <name evidence="5" type="ORF">SULPSESMR1_03274</name>
</gene>
<keyword evidence="2" id="KW-0238">DNA-binding</keyword>
<dbReference type="EMBL" id="CP022415">
    <property type="protein sequence ID" value="ASM74050.1"/>
    <property type="molecule type" value="Genomic_DNA"/>
</dbReference>
<dbReference type="InterPro" id="IPR036390">
    <property type="entry name" value="WH_DNA-bd_sf"/>
</dbReference>
<dbReference type="Gene3D" id="1.20.120.530">
    <property type="entry name" value="GntR ligand-binding domain-like"/>
    <property type="match status" value="1"/>
</dbReference>
<dbReference type="Proteomes" id="UP000199754">
    <property type="component" value="Chromosome"/>
</dbReference>
<dbReference type="InterPro" id="IPR008920">
    <property type="entry name" value="TF_FadR/GntR_C"/>
</dbReference>
<dbReference type="SUPFAM" id="SSF48008">
    <property type="entry name" value="GntR ligand-binding domain-like"/>
    <property type="match status" value="1"/>
</dbReference>
<keyword evidence="3" id="KW-0804">Transcription</keyword>
<dbReference type="AlphaFoldDB" id="A0A221K590"/>
<dbReference type="Gene3D" id="1.10.10.10">
    <property type="entry name" value="Winged helix-like DNA-binding domain superfamily/Winged helix DNA-binding domain"/>
    <property type="match status" value="1"/>
</dbReference>
<keyword evidence="6" id="KW-1185">Reference proteome</keyword>
<evidence type="ECO:0000256" key="2">
    <source>
        <dbReference type="ARBA" id="ARBA00023125"/>
    </source>
</evidence>
<evidence type="ECO:0000256" key="1">
    <source>
        <dbReference type="ARBA" id="ARBA00023015"/>
    </source>
</evidence>
<dbReference type="PANTHER" id="PTHR43537:SF39">
    <property type="entry name" value="HTH-TYPE TRANSCRIPTIONAL REGULATOR MCBR"/>
    <property type="match status" value="1"/>
</dbReference>
<keyword evidence="1" id="KW-0805">Transcription regulation</keyword>
<dbReference type="STRING" id="1402135.SAMN05444149_104303"/>
<evidence type="ECO:0000256" key="3">
    <source>
        <dbReference type="ARBA" id="ARBA00023163"/>
    </source>
</evidence>
<dbReference type="Pfam" id="PF00392">
    <property type="entry name" value="GntR"/>
    <property type="match status" value="1"/>
</dbReference>
<name>A0A221K590_9RHOB</name>
<dbReference type="KEGG" id="spse:SULPSESMR1_03274"/>
<dbReference type="InterPro" id="IPR011711">
    <property type="entry name" value="GntR_C"/>
</dbReference>
<dbReference type="PANTHER" id="PTHR43537">
    <property type="entry name" value="TRANSCRIPTIONAL REGULATOR, GNTR FAMILY"/>
    <property type="match status" value="1"/>
</dbReference>
<dbReference type="SMART" id="SM00895">
    <property type="entry name" value="FCD"/>
    <property type="match status" value="1"/>
</dbReference>
<sequence>MEPCKRFAIEVPESEIAMNATLKKEALRSKAAPAAQIAKTPAHQAVYAKMRDAVLFGDLAPGQPITIQGLTALLDAGMTPVREAIRKLTAEGALVMQGNRRASVPVLDLHTLEQLEFMRLNLEPELAFRATKYVSSDNIATLTTIDNGLNQAISAGDISGYLRLNHAFHTTFYAVANAPILAQSADALWLRFGPSLRVVCGRFGTSNLPDKHAELLEALKHRDADAARNAIAEDIRQGMVQVRIALSEDPAPR</sequence>
<dbReference type="SUPFAM" id="SSF46785">
    <property type="entry name" value="Winged helix' DNA-binding domain"/>
    <property type="match status" value="1"/>
</dbReference>
<dbReference type="Pfam" id="PF07729">
    <property type="entry name" value="FCD"/>
    <property type="match status" value="1"/>
</dbReference>
<reference evidence="5 6" key="1">
    <citation type="submission" date="2017-07" db="EMBL/GenBank/DDBJ databases">
        <title>Genome Sequence of Sulfitobacter pseudonitzschiae Strain SMR1 Isolated from a culture of the Diatom Skeletonema marinoi.</title>
        <authorList>
            <person name="Topel M."/>
            <person name="Pinder M.I.M."/>
            <person name="Johansson O.N."/>
            <person name="Kourtchenko O."/>
            <person name="Godhe A."/>
            <person name="Clarke A.K."/>
        </authorList>
    </citation>
    <scope>NUCLEOTIDE SEQUENCE [LARGE SCALE GENOMIC DNA]</scope>
    <source>
        <strain evidence="5 6">SMR1</strain>
    </source>
</reference>